<reference evidence="5 6" key="1">
    <citation type="submission" date="2016-03" db="EMBL/GenBank/DDBJ databases">
        <authorList>
            <person name="Ploux O."/>
        </authorList>
    </citation>
    <scope>NUCLEOTIDE SEQUENCE [LARGE SCALE GENOMIC DNA]</scope>
    <source>
        <strain evidence="5 6">UAMH 11012</strain>
    </source>
</reference>
<dbReference type="GO" id="GO:0071949">
    <property type="term" value="F:FAD binding"/>
    <property type="evidence" value="ECO:0007669"/>
    <property type="project" value="InterPro"/>
</dbReference>
<dbReference type="EMBL" id="FJOG01000016">
    <property type="protein sequence ID" value="CZR60783.1"/>
    <property type="molecule type" value="Genomic_DNA"/>
</dbReference>
<feature type="domain" description="FAD-binding" evidence="4">
    <location>
        <begin position="285"/>
        <end position="353"/>
    </location>
</feature>
<dbReference type="Gene3D" id="3.50.50.60">
    <property type="entry name" value="FAD/NAD(P)-binding domain"/>
    <property type="match status" value="1"/>
</dbReference>
<gene>
    <name evidence="5" type="ORF">PAC_10679</name>
</gene>
<evidence type="ECO:0000259" key="4">
    <source>
        <dbReference type="Pfam" id="PF01494"/>
    </source>
</evidence>
<dbReference type="PANTHER" id="PTHR46720:SF3">
    <property type="entry name" value="FAD-BINDING DOMAIN-CONTAINING PROTEIN-RELATED"/>
    <property type="match status" value="1"/>
</dbReference>
<evidence type="ECO:0000256" key="1">
    <source>
        <dbReference type="ARBA" id="ARBA00022630"/>
    </source>
</evidence>
<protein>
    <recommendedName>
        <fullName evidence="4">FAD-binding domain-containing protein</fullName>
    </recommendedName>
</protein>
<dbReference type="GO" id="GO:0044550">
    <property type="term" value="P:secondary metabolite biosynthetic process"/>
    <property type="evidence" value="ECO:0007669"/>
    <property type="project" value="TreeGrafter"/>
</dbReference>
<keyword evidence="6" id="KW-1185">Reference proteome</keyword>
<dbReference type="AlphaFoldDB" id="A0A1L7X703"/>
<dbReference type="PANTHER" id="PTHR46720">
    <property type="entry name" value="HYDROXYLASE, PUTATIVE (AFU_ORTHOLOGUE AFUA_3G01460)-RELATED"/>
    <property type="match status" value="1"/>
</dbReference>
<keyword evidence="2" id="KW-0274">FAD</keyword>
<dbReference type="InterPro" id="IPR036188">
    <property type="entry name" value="FAD/NAD-bd_sf"/>
</dbReference>
<accession>A0A1L7X703</accession>
<dbReference type="InterPro" id="IPR051104">
    <property type="entry name" value="FAD_monoxygenase"/>
</dbReference>
<evidence type="ECO:0000313" key="5">
    <source>
        <dbReference type="EMBL" id="CZR60783.1"/>
    </source>
</evidence>
<dbReference type="GO" id="GO:0016491">
    <property type="term" value="F:oxidoreductase activity"/>
    <property type="evidence" value="ECO:0007669"/>
    <property type="project" value="UniProtKB-KW"/>
</dbReference>
<dbReference type="Proteomes" id="UP000184330">
    <property type="component" value="Unassembled WGS sequence"/>
</dbReference>
<dbReference type="PRINTS" id="PR00420">
    <property type="entry name" value="RNGMNOXGNASE"/>
</dbReference>
<dbReference type="Pfam" id="PF01494">
    <property type="entry name" value="FAD_binding_3"/>
    <property type="match status" value="1"/>
</dbReference>
<proteinExistence type="predicted"/>
<keyword evidence="3" id="KW-0560">Oxidoreductase</keyword>
<dbReference type="SUPFAM" id="SSF51905">
    <property type="entry name" value="FAD/NAD(P)-binding domain"/>
    <property type="match status" value="1"/>
</dbReference>
<evidence type="ECO:0000313" key="6">
    <source>
        <dbReference type="Proteomes" id="UP000184330"/>
    </source>
</evidence>
<keyword evidence="1" id="KW-0285">Flavoprotein</keyword>
<name>A0A1L7X703_9HELO</name>
<sequence length="405" mass="44990">MTIYETAPRFDAVGAGIGLSPSALKAMELMDPKFARLYDEIKVGNTSPERQQQQIEILSVEERFGSSWGWKGGSVGHVRFERSSARRRALLEAVKGLIPEGSVRFNKRVVQVVQHRRRRKVELVFADGEKAEYDMVVGCDGIKGMTRGVVLGKIWPEEVPAKYCNKYVYRGIAPIDEAKKIIDQNVRWWVGKGTGWAMYHISQGREANIVAFIQDHNSWEGEQVAREVTREEMEVEFASFDTRFKNLLLVSSVLQSAPPITMAADCDTYVKPIKWPLFHHPDTPTYVNGRVCLLGNSAHTSSPSQAAGAGQGLEGALILSKLLGLVTDSSQLDAALKVYDAIRRPRAQGVVQTSREAGLEYLLVHPEFGGNLQKITVDANKRLPSFGGMTWGEVSEKQKQCSGRL</sequence>
<dbReference type="STRING" id="576137.A0A1L7X703"/>
<dbReference type="OrthoDB" id="417877at2759"/>
<evidence type="ECO:0000256" key="2">
    <source>
        <dbReference type="ARBA" id="ARBA00022827"/>
    </source>
</evidence>
<evidence type="ECO:0000256" key="3">
    <source>
        <dbReference type="ARBA" id="ARBA00023002"/>
    </source>
</evidence>
<dbReference type="InterPro" id="IPR002938">
    <property type="entry name" value="FAD-bd"/>
</dbReference>
<organism evidence="5 6">
    <name type="scientific">Phialocephala subalpina</name>
    <dbReference type="NCBI Taxonomy" id="576137"/>
    <lineage>
        <taxon>Eukaryota</taxon>
        <taxon>Fungi</taxon>
        <taxon>Dikarya</taxon>
        <taxon>Ascomycota</taxon>
        <taxon>Pezizomycotina</taxon>
        <taxon>Leotiomycetes</taxon>
        <taxon>Helotiales</taxon>
        <taxon>Mollisiaceae</taxon>
        <taxon>Phialocephala</taxon>
        <taxon>Phialocephala fortinii species complex</taxon>
    </lineage>
</organism>